<evidence type="ECO:0000313" key="3">
    <source>
        <dbReference type="Proteomes" id="UP000183812"/>
    </source>
</evidence>
<reference evidence="2 3" key="1">
    <citation type="submission" date="2016-10" db="EMBL/GenBank/DDBJ databases">
        <authorList>
            <person name="de Groot N.N."/>
        </authorList>
    </citation>
    <scope>NUCLEOTIDE SEQUENCE [LARGE SCALE GENOMIC DNA]</scope>
    <source>
        <strain evidence="3">DSM 938 / 37b4</strain>
    </source>
</reference>
<evidence type="ECO:0000313" key="2">
    <source>
        <dbReference type="EMBL" id="SDF31046.1"/>
    </source>
</evidence>
<proteinExistence type="predicted"/>
<gene>
    <name evidence="2" type="ORF">SAMN04244550_02032</name>
</gene>
<dbReference type="EMBL" id="FNAY01000009">
    <property type="protein sequence ID" value="SDF31046.1"/>
    <property type="molecule type" value="Genomic_DNA"/>
</dbReference>
<protein>
    <submittedName>
        <fullName evidence="2">Uncharacterized protein</fullName>
    </submittedName>
</protein>
<organism evidence="2 3">
    <name type="scientific">Rhodobacter capsulatus</name>
    <name type="common">Rhodopseudomonas capsulata</name>
    <dbReference type="NCBI Taxonomy" id="1061"/>
    <lineage>
        <taxon>Bacteria</taxon>
        <taxon>Pseudomonadati</taxon>
        <taxon>Pseudomonadota</taxon>
        <taxon>Alphaproteobacteria</taxon>
        <taxon>Rhodobacterales</taxon>
        <taxon>Rhodobacter group</taxon>
        <taxon>Rhodobacter</taxon>
    </lineage>
</organism>
<dbReference type="RefSeq" id="WP_074554005.1">
    <property type="nucleotide sequence ID" value="NZ_CP119563.1"/>
</dbReference>
<dbReference type="AlphaFoldDB" id="A0A1G7K1A8"/>
<dbReference type="OrthoDB" id="7689246at2"/>
<evidence type="ECO:0000256" key="1">
    <source>
        <dbReference type="SAM" id="MobiDB-lite"/>
    </source>
</evidence>
<feature type="region of interest" description="Disordered" evidence="1">
    <location>
        <begin position="72"/>
        <end position="95"/>
    </location>
</feature>
<feature type="compositionally biased region" description="Basic and acidic residues" evidence="1">
    <location>
        <begin position="85"/>
        <end position="95"/>
    </location>
</feature>
<sequence length="95" mass="10239">MNVKDPNRPTLSVTLDGREVKLVPVIVEGYRLEVDGKNVTSFLSKTPPIMRAVGALEGRGDFGVGDLEVASDSRKWTVSGPVKQDTGKTDPAEKN</sequence>
<accession>A0A1G7K1A8</accession>
<dbReference type="Proteomes" id="UP000183812">
    <property type="component" value="Unassembled WGS sequence"/>
</dbReference>
<name>A0A1G7K1A8_RHOCA</name>